<keyword evidence="2" id="KW-0732">Signal</keyword>
<feature type="coiled-coil region" evidence="1">
    <location>
        <begin position="253"/>
        <end position="280"/>
    </location>
</feature>
<accession>A0A7K1Y766</accession>
<evidence type="ECO:0000256" key="1">
    <source>
        <dbReference type="SAM" id="Coils"/>
    </source>
</evidence>
<feature type="chain" id="PRO_5029761987" evidence="2">
    <location>
        <begin position="21"/>
        <end position="294"/>
    </location>
</feature>
<name>A0A7K1Y766_9SPHI</name>
<evidence type="ECO:0000313" key="4">
    <source>
        <dbReference type="Proteomes" id="UP000466586"/>
    </source>
</evidence>
<evidence type="ECO:0000313" key="3">
    <source>
        <dbReference type="EMBL" id="MXV50405.1"/>
    </source>
</evidence>
<dbReference type="Proteomes" id="UP000466586">
    <property type="component" value="Unassembled WGS sequence"/>
</dbReference>
<evidence type="ECO:0000256" key="2">
    <source>
        <dbReference type="SAM" id="SignalP"/>
    </source>
</evidence>
<reference evidence="3 4" key="1">
    <citation type="submission" date="2019-11" db="EMBL/GenBank/DDBJ databases">
        <title>Pedobacter sp. HMF7647 Genome sequencing and assembly.</title>
        <authorList>
            <person name="Kang H."/>
            <person name="Kim H."/>
            <person name="Joh K."/>
        </authorList>
    </citation>
    <scope>NUCLEOTIDE SEQUENCE [LARGE SCALE GENOMIC DNA]</scope>
    <source>
        <strain evidence="3 4">HMF7647</strain>
    </source>
</reference>
<dbReference type="RefSeq" id="WP_160843581.1">
    <property type="nucleotide sequence ID" value="NZ_WVHT01000002.1"/>
</dbReference>
<protein>
    <submittedName>
        <fullName evidence="3">Uncharacterized protein</fullName>
    </submittedName>
</protein>
<organism evidence="3 4">
    <name type="scientific">Hufsiella arboris</name>
    <dbReference type="NCBI Taxonomy" id="2695275"/>
    <lineage>
        <taxon>Bacteria</taxon>
        <taxon>Pseudomonadati</taxon>
        <taxon>Bacteroidota</taxon>
        <taxon>Sphingobacteriia</taxon>
        <taxon>Sphingobacteriales</taxon>
        <taxon>Sphingobacteriaceae</taxon>
        <taxon>Hufsiella</taxon>
    </lineage>
</organism>
<feature type="signal peptide" evidence="2">
    <location>
        <begin position="1"/>
        <end position="20"/>
    </location>
</feature>
<keyword evidence="4" id="KW-1185">Reference proteome</keyword>
<keyword evidence="1" id="KW-0175">Coiled coil</keyword>
<dbReference type="AlphaFoldDB" id="A0A7K1Y766"/>
<comment type="caution">
    <text evidence="3">The sequence shown here is derived from an EMBL/GenBank/DDBJ whole genome shotgun (WGS) entry which is preliminary data.</text>
</comment>
<gene>
    <name evidence="3" type="ORF">GS399_05420</name>
</gene>
<proteinExistence type="predicted"/>
<dbReference type="EMBL" id="WVHT01000002">
    <property type="protein sequence ID" value="MXV50405.1"/>
    <property type="molecule type" value="Genomic_DNA"/>
</dbReference>
<sequence length="294" mass="31940">MKKLLLSVPFVFFLLHFAEAQNSPLLIWGAGLDGSMYQASGIYSTSAGLLLEAPLLADNSKTPIELNWRGSGSSPFKILPNGNIGMGTSSPAVKLDMKGDGDVVSVRIAQNSEVPHFGLEFGQKSNLDDFISGSGRNLQVTSGWGNTLLLGSPEFNQYGGKVIIPGGNVGIGTLNPDAKLAVKGTLHASEVKVDLYVPVPDYVFNEDYDLRPLASVRSYIDANRHLPEIPSAAEIEKNGMNVGEMNMLLLKKVEELTLYVLELKKENEDQNKKILQQNQKIKLLGDSIVKNNIN</sequence>